<evidence type="ECO:0000313" key="2">
    <source>
        <dbReference type="Proteomes" id="UP001596460"/>
    </source>
</evidence>
<keyword evidence="2" id="KW-1185">Reference proteome</keyword>
<dbReference type="PANTHER" id="PTHR43657">
    <property type="entry name" value="TRYPTOPHAN RNA-BINDING ATTENUATOR PROTEIN-LIKE PROTEIN"/>
    <property type="match status" value="1"/>
</dbReference>
<dbReference type="Gene3D" id="3.60.160.10">
    <property type="entry name" value="Mitochondrial biogenesis AIM24"/>
    <property type="match status" value="1"/>
</dbReference>
<dbReference type="RefSeq" id="WP_390244942.1">
    <property type="nucleotide sequence ID" value="NZ_JBHTAB010000005.1"/>
</dbReference>
<dbReference type="NCBIfam" id="TIGR00266">
    <property type="entry name" value="TIGR00266 family protein"/>
    <property type="match status" value="1"/>
</dbReference>
<dbReference type="SUPFAM" id="SSF51219">
    <property type="entry name" value="TRAP-like"/>
    <property type="match status" value="1"/>
</dbReference>
<reference evidence="1 2" key="1">
    <citation type="journal article" date="2019" name="Int. J. Syst. Evol. Microbiol.">
        <title>The Global Catalogue of Microorganisms (GCM) 10K type strain sequencing project: providing services to taxonomists for standard genome sequencing and annotation.</title>
        <authorList>
            <consortium name="The Broad Institute Genomics Platform"/>
            <consortium name="The Broad Institute Genome Sequencing Center for Infectious Disease"/>
            <person name="Wu L."/>
            <person name="Ma J."/>
        </authorList>
    </citation>
    <scope>NUCLEOTIDE SEQUENCE [LARGE SCALE GENOMIC DNA]</scope>
    <source>
        <strain evidence="1 2">DSM 26526</strain>
    </source>
</reference>
<dbReference type="AlphaFoldDB" id="A0ABD5XG13"/>
<dbReference type="Pfam" id="PF01987">
    <property type="entry name" value="AIM24"/>
    <property type="match status" value="1"/>
</dbReference>
<dbReference type="PANTHER" id="PTHR43657:SF1">
    <property type="entry name" value="ALTERED INHERITANCE OF MITOCHONDRIA PROTEIN 24, MITOCHONDRIAL"/>
    <property type="match status" value="1"/>
</dbReference>
<dbReference type="InterPro" id="IPR002838">
    <property type="entry name" value="AIM24"/>
</dbReference>
<comment type="caution">
    <text evidence="1">The sequence shown here is derived from an EMBL/GenBank/DDBJ whole genome shotgun (WGS) entry which is preliminary data.</text>
</comment>
<dbReference type="Proteomes" id="UP001596460">
    <property type="component" value="Unassembled WGS sequence"/>
</dbReference>
<gene>
    <name evidence="1" type="ORF">ACFQI8_11680</name>
</gene>
<organism evidence="1 2">
    <name type="scientific">Haloferax chudinovii</name>
    <dbReference type="NCBI Taxonomy" id="1109010"/>
    <lineage>
        <taxon>Archaea</taxon>
        <taxon>Methanobacteriati</taxon>
        <taxon>Methanobacteriota</taxon>
        <taxon>Stenosarchaea group</taxon>
        <taxon>Halobacteria</taxon>
        <taxon>Halobacteriales</taxon>
        <taxon>Haloferacaceae</taxon>
        <taxon>Haloferax</taxon>
    </lineage>
</organism>
<sequence>MDHSIEYRPSFALLTVSLDAGESVRSEAGAMVSYSDGIDIETNAKGGLFGSLKRSVLGGESFFQNTFSARQAGEISLAPPLPGDIVHHGLADETLYVQSGSYLASDPALDLDTSFGGAKTFFGSEGLFLLKLTGTGDCFLSSYGAIHEVELDDGERYTVDTGHIVAFDETTDFSVERVGGLKSTLFSGEGLVCTFTGPGTVWTQSRSMDSFLSWLIPKLPTNNSA</sequence>
<proteinExistence type="predicted"/>
<name>A0ABD5XG13_9EURY</name>
<accession>A0ABD5XG13</accession>
<dbReference type="EMBL" id="JBHTAB010000005">
    <property type="protein sequence ID" value="MFC7130057.1"/>
    <property type="molecule type" value="Genomic_DNA"/>
</dbReference>
<protein>
    <submittedName>
        <fullName evidence="1">TIGR00266 family protein</fullName>
    </submittedName>
</protein>
<dbReference type="InterPro" id="IPR016031">
    <property type="entry name" value="Trp_RNA-bd_attenuator-like_dom"/>
</dbReference>
<evidence type="ECO:0000313" key="1">
    <source>
        <dbReference type="EMBL" id="MFC7130057.1"/>
    </source>
</evidence>
<dbReference type="InterPro" id="IPR036983">
    <property type="entry name" value="AIM24_sf"/>
</dbReference>